<gene>
    <name evidence="2" type="ORF">HOLleu_10131</name>
</gene>
<dbReference type="AlphaFoldDB" id="A0A9Q1CEE8"/>
<dbReference type="Proteomes" id="UP001152320">
    <property type="component" value="Chromosome 4"/>
</dbReference>
<dbReference type="Pfam" id="PF07534">
    <property type="entry name" value="TLD"/>
    <property type="match status" value="1"/>
</dbReference>
<dbReference type="EMBL" id="JAIZAY010000004">
    <property type="protein sequence ID" value="KAJ8043160.1"/>
    <property type="molecule type" value="Genomic_DNA"/>
</dbReference>
<dbReference type="OrthoDB" id="289228at2759"/>
<proteinExistence type="predicted"/>
<evidence type="ECO:0000313" key="3">
    <source>
        <dbReference type="Proteomes" id="UP001152320"/>
    </source>
</evidence>
<dbReference type="PROSITE" id="PS51886">
    <property type="entry name" value="TLDC"/>
    <property type="match status" value="1"/>
</dbReference>
<evidence type="ECO:0000313" key="2">
    <source>
        <dbReference type="EMBL" id="KAJ8043160.1"/>
    </source>
</evidence>
<evidence type="ECO:0000259" key="1">
    <source>
        <dbReference type="PROSITE" id="PS51886"/>
    </source>
</evidence>
<protein>
    <recommendedName>
        <fullName evidence="1">TLDc domain-containing protein</fullName>
    </recommendedName>
</protein>
<feature type="domain" description="TLDc" evidence="1">
    <location>
        <begin position="197"/>
        <end position="307"/>
    </location>
</feature>
<name>A0A9Q1CEE8_HOLLE</name>
<keyword evidence="3" id="KW-1185">Reference proteome</keyword>
<dbReference type="InterPro" id="IPR006571">
    <property type="entry name" value="TLDc_dom"/>
</dbReference>
<comment type="caution">
    <text evidence="2">The sequence shown here is derived from an EMBL/GenBank/DDBJ whole genome shotgun (WGS) entry which is preliminary data.</text>
</comment>
<organism evidence="2 3">
    <name type="scientific">Holothuria leucospilota</name>
    <name type="common">Black long sea cucumber</name>
    <name type="synonym">Mertensiothuria leucospilota</name>
    <dbReference type="NCBI Taxonomy" id="206669"/>
    <lineage>
        <taxon>Eukaryota</taxon>
        <taxon>Metazoa</taxon>
        <taxon>Echinodermata</taxon>
        <taxon>Eleutherozoa</taxon>
        <taxon>Echinozoa</taxon>
        <taxon>Holothuroidea</taxon>
        <taxon>Aspidochirotacea</taxon>
        <taxon>Aspidochirotida</taxon>
        <taxon>Holothuriidae</taxon>
        <taxon>Holothuria</taxon>
    </lineage>
</organism>
<sequence length="307" mass="34102">MGATSSSEPPKTKEKEYHRFQDLFRSVCDGKPDSKISKENFVNHFPAEAQGLTSRLYDLISASGNGQPVTVDLCSKTLDRIARTTTSSAQVQFYLKLFSKNGEKIAKDDCLELLNTAYYFHSLTSSIKFESTSKDETTLDVITDTILLQAGVDGCAEWIDQNCPDLLTGMHLWLMKKLNGQDISSQSTTLATIPDGCILNGILWWVLSSTFPSMYSQPSNQGSASNQTHAGDKQSWTSLYTSGEHGLSVNRFQHHVFSYRGPTVLLITCEDSYSFALAVDTEWRGWNNIMGRSELLLCSDVSRVQST</sequence>
<reference evidence="2" key="1">
    <citation type="submission" date="2021-10" db="EMBL/GenBank/DDBJ databases">
        <title>Tropical sea cucumber genome reveals ecological adaptation and Cuvierian tubules defense mechanism.</title>
        <authorList>
            <person name="Chen T."/>
        </authorList>
    </citation>
    <scope>NUCLEOTIDE SEQUENCE</scope>
    <source>
        <strain evidence="2">Nanhai2018</strain>
        <tissue evidence="2">Muscle</tissue>
    </source>
</reference>
<accession>A0A9Q1CEE8</accession>